<comment type="caution">
    <text evidence="3">The sequence shown here is derived from an EMBL/GenBank/DDBJ whole genome shotgun (WGS) entry which is preliminary data.</text>
</comment>
<accession>A0A8T1X431</accession>
<protein>
    <recommendedName>
        <fullName evidence="2">LRRK2 ARM repeat domain-containing protein</fullName>
    </recommendedName>
</protein>
<reference evidence="3" key="1">
    <citation type="submission" date="2021-02" db="EMBL/GenBank/DDBJ databases">
        <authorList>
            <person name="Palmer J.M."/>
        </authorList>
    </citation>
    <scope>NUCLEOTIDE SEQUENCE</scope>
    <source>
        <strain evidence="3">SCRP23</strain>
    </source>
</reference>
<evidence type="ECO:0000313" key="3">
    <source>
        <dbReference type="EMBL" id="KAG7400054.1"/>
    </source>
</evidence>
<proteinExistence type="predicted"/>
<dbReference type="InterPro" id="IPR056597">
    <property type="entry name" value="ARM_LRRK2"/>
</dbReference>
<evidence type="ECO:0000313" key="4">
    <source>
        <dbReference type="Proteomes" id="UP000693981"/>
    </source>
</evidence>
<dbReference type="OrthoDB" id="449062at2759"/>
<dbReference type="Proteomes" id="UP000693981">
    <property type="component" value="Unassembled WGS sequence"/>
</dbReference>
<evidence type="ECO:0000259" key="2">
    <source>
        <dbReference type="Pfam" id="PF23744"/>
    </source>
</evidence>
<organism evidence="3 4">
    <name type="scientific">Phytophthora boehmeriae</name>
    <dbReference type="NCBI Taxonomy" id="109152"/>
    <lineage>
        <taxon>Eukaryota</taxon>
        <taxon>Sar</taxon>
        <taxon>Stramenopiles</taxon>
        <taxon>Oomycota</taxon>
        <taxon>Peronosporomycetes</taxon>
        <taxon>Peronosporales</taxon>
        <taxon>Peronosporaceae</taxon>
        <taxon>Phytophthora</taxon>
    </lineage>
</organism>
<dbReference type="InterPro" id="IPR000225">
    <property type="entry name" value="Armadillo"/>
</dbReference>
<dbReference type="PANTHER" id="PTHR22895">
    <property type="entry name" value="ARMADILLO REPEAT-CONTAINING PROTEIN 6"/>
    <property type="match status" value="1"/>
</dbReference>
<dbReference type="PANTHER" id="PTHR22895:SF0">
    <property type="entry name" value="ARMADILLO REPEAT-CONTAINING PROTEIN 6"/>
    <property type="match status" value="1"/>
</dbReference>
<feature type="domain" description="LRRK2 ARM repeat" evidence="2">
    <location>
        <begin position="68"/>
        <end position="185"/>
    </location>
</feature>
<keyword evidence="4" id="KW-1185">Reference proteome</keyword>
<keyword evidence="1" id="KW-0677">Repeat</keyword>
<sequence>MVTAHFGNTCVQEHNDKESMTPVYEITEALKMVKSDSPVLAAQGFSKISHATFDNQNAKEAAGQAGAIEAIVNAMERNISDETVQKDGCHALREVALQCEANMVQIREQGALNAVLKAMEAHPENEAVQAEGLWALVDFCSNTEENVTTAKKHQSIVDKALDTHKANGDIQGRGQLLQKLFTGAYVG</sequence>
<gene>
    <name evidence="3" type="ORF">PHYBOEH_007122</name>
</gene>
<dbReference type="AlphaFoldDB" id="A0A8T1X431"/>
<dbReference type="SMART" id="SM00185">
    <property type="entry name" value="ARM"/>
    <property type="match status" value="2"/>
</dbReference>
<evidence type="ECO:0000256" key="1">
    <source>
        <dbReference type="ARBA" id="ARBA00022737"/>
    </source>
</evidence>
<dbReference type="EMBL" id="JAGDFL010000039">
    <property type="protein sequence ID" value="KAG7400054.1"/>
    <property type="molecule type" value="Genomic_DNA"/>
</dbReference>
<dbReference type="Pfam" id="PF23744">
    <property type="entry name" value="ARM_LRRK2"/>
    <property type="match status" value="1"/>
</dbReference>
<name>A0A8T1X431_9STRA</name>